<evidence type="ECO:0000313" key="4">
    <source>
        <dbReference type="EnsemblFungi" id="MAPG_11229T0"/>
    </source>
</evidence>
<dbReference type="EnsemblFungi" id="MAPG_11229T0">
    <property type="protein sequence ID" value="MAPG_11229T0"/>
    <property type="gene ID" value="MAPG_11229"/>
</dbReference>
<dbReference type="AlphaFoldDB" id="A0A0C4EEQ4"/>
<feature type="coiled-coil region" evidence="1">
    <location>
        <begin position="214"/>
        <end position="247"/>
    </location>
</feature>
<organism evidence="4 5">
    <name type="scientific">Magnaporthiopsis poae (strain ATCC 64411 / 73-15)</name>
    <name type="common">Kentucky bluegrass fungus</name>
    <name type="synonym">Magnaporthe poae</name>
    <dbReference type="NCBI Taxonomy" id="644358"/>
    <lineage>
        <taxon>Eukaryota</taxon>
        <taxon>Fungi</taxon>
        <taxon>Dikarya</taxon>
        <taxon>Ascomycota</taxon>
        <taxon>Pezizomycotina</taxon>
        <taxon>Sordariomycetes</taxon>
        <taxon>Sordariomycetidae</taxon>
        <taxon>Magnaporthales</taxon>
        <taxon>Magnaporthaceae</taxon>
        <taxon>Magnaporthiopsis</taxon>
    </lineage>
</organism>
<feature type="compositionally biased region" description="Basic and acidic residues" evidence="2">
    <location>
        <begin position="64"/>
        <end position="77"/>
    </location>
</feature>
<feature type="region of interest" description="Disordered" evidence="2">
    <location>
        <begin position="37"/>
        <end position="81"/>
    </location>
</feature>
<dbReference type="EMBL" id="ADBL01002762">
    <property type="status" value="NOT_ANNOTATED_CDS"/>
    <property type="molecule type" value="Genomic_DNA"/>
</dbReference>
<reference evidence="3" key="3">
    <citation type="submission" date="2011-03" db="EMBL/GenBank/DDBJ databases">
        <title>Annotation of Magnaporthe poae ATCC 64411.</title>
        <authorList>
            <person name="Ma L.-J."/>
            <person name="Dead R."/>
            <person name="Young S.K."/>
            <person name="Zeng Q."/>
            <person name="Gargeya S."/>
            <person name="Fitzgerald M."/>
            <person name="Haas B."/>
            <person name="Abouelleil A."/>
            <person name="Alvarado L."/>
            <person name="Arachchi H.M."/>
            <person name="Berlin A."/>
            <person name="Brown A."/>
            <person name="Chapman S.B."/>
            <person name="Chen Z."/>
            <person name="Dunbar C."/>
            <person name="Freedman E."/>
            <person name="Gearin G."/>
            <person name="Gellesch M."/>
            <person name="Goldberg J."/>
            <person name="Griggs A."/>
            <person name="Gujja S."/>
            <person name="Heiman D."/>
            <person name="Howarth C."/>
            <person name="Larson L."/>
            <person name="Lui A."/>
            <person name="MacDonald P.J.P."/>
            <person name="Mehta T."/>
            <person name="Montmayeur A."/>
            <person name="Murphy C."/>
            <person name="Neiman D."/>
            <person name="Pearson M."/>
            <person name="Priest M."/>
            <person name="Roberts A."/>
            <person name="Saif S."/>
            <person name="Shea T."/>
            <person name="Shenoy N."/>
            <person name="Sisk P."/>
            <person name="Stolte C."/>
            <person name="Sykes S."/>
            <person name="Yandava C."/>
            <person name="Wortman J."/>
            <person name="Nusbaum C."/>
            <person name="Birren B."/>
        </authorList>
    </citation>
    <scope>NUCLEOTIDE SEQUENCE</scope>
    <source>
        <strain evidence="3">ATCC 64411</strain>
    </source>
</reference>
<dbReference type="EMBL" id="GL876979">
    <property type="protein sequence ID" value="KLU92283.1"/>
    <property type="molecule type" value="Genomic_DNA"/>
</dbReference>
<keyword evidence="1" id="KW-0175">Coiled coil</keyword>
<evidence type="ECO:0000313" key="3">
    <source>
        <dbReference type="EMBL" id="KLU92283.1"/>
    </source>
</evidence>
<gene>
    <name evidence="3" type="ORF">MAPG_11229</name>
</gene>
<evidence type="ECO:0000256" key="2">
    <source>
        <dbReference type="SAM" id="MobiDB-lite"/>
    </source>
</evidence>
<dbReference type="VEuPathDB" id="FungiDB:MAPG_11229"/>
<reference evidence="3" key="2">
    <citation type="submission" date="2010-05" db="EMBL/GenBank/DDBJ databases">
        <title>The Genome Sequence of Magnaporthe poae strain ATCC 64411.</title>
        <authorList>
            <consortium name="The Broad Institute Genome Sequencing Platform"/>
            <consortium name="Broad Institute Genome Sequencing Center for Infectious Disease"/>
            <person name="Ma L.-J."/>
            <person name="Dead R."/>
            <person name="Young S."/>
            <person name="Zeng Q."/>
            <person name="Koehrsen M."/>
            <person name="Alvarado L."/>
            <person name="Berlin A."/>
            <person name="Chapman S.B."/>
            <person name="Chen Z."/>
            <person name="Freedman E."/>
            <person name="Gellesch M."/>
            <person name="Goldberg J."/>
            <person name="Griggs A."/>
            <person name="Gujja S."/>
            <person name="Heilman E.R."/>
            <person name="Heiman D."/>
            <person name="Hepburn T."/>
            <person name="Howarth C."/>
            <person name="Jen D."/>
            <person name="Larson L."/>
            <person name="Mehta T."/>
            <person name="Neiman D."/>
            <person name="Pearson M."/>
            <person name="Roberts A."/>
            <person name="Saif S."/>
            <person name="Shea T."/>
            <person name="Shenoy N."/>
            <person name="Sisk P."/>
            <person name="Stolte C."/>
            <person name="Sykes S."/>
            <person name="Walk T."/>
            <person name="White J."/>
            <person name="Yandava C."/>
            <person name="Haas B."/>
            <person name="Nusbaum C."/>
            <person name="Birren B."/>
        </authorList>
    </citation>
    <scope>NUCLEOTIDE SEQUENCE</scope>
    <source>
        <strain evidence="3">ATCC 64411</strain>
    </source>
</reference>
<accession>A0A0C4EEQ4</accession>
<feature type="coiled-coil region" evidence="1">
    <location>
        <begin position="117"/>
        <end position="144"/>
    </location>
</feature>
<reference evidence="5" key="1">
    <citation type="submission" date="2010-05" db="EMBL/GenBank/DDBJ databases">
        <title>The genome sequence of Magnaporthe poae strain ATCC 64411.</title>
        <authorList>
            <person name="Ma L.-J."/>
            <person name="Dead R."/>
            <person name="Young S."/>
            <person name="Zeng Q."/>
            <person name="Koehrsen M."/>
            <person name="Alvarado L."/>
            <person name="Berlin A."/>
            <person name="Chapman S.B."/>
            <person name="Chen Z."/>
            <person name="Freedman E."/>
            <person name="Gellesch M."/>
            <person name="Goldberg J."/>
            <person name="Griggs A."/>
            <person name="Gujja S."/>
            <person name="Heilman E.R."/>
            <person name="Heiman D."/>
            <person name="Hepburn T."/>
            <person name="Howarth C."/>
            <person name="Jen D."/>
            <person name="Larson L."/>
            <person name="Mehta T."/>
            <person name="Neiman D."/>
            <person name="Pearson M."/>
            <person name="Roberts A."/>
            <person name="Saif S."/>
            <person name="Shea T."/>
            <person name="Shenoy N."/>
            <person name="Sisk P."/>
            <person name="Stolte C."/>
            <person name="Sykes S."/>
            <person name="Walk T."/>
            <person name="White J."/>
            <person name="Yandava C."/>
            <person name="Haas B."/>
            <person name="Nusbaum C."/>
            <person name="Birren B."/>
        </authorList>
    </citation>
    <scope>NUCLEOTIDE SEQUENCE [LARGE SCALE GENOMIC DNA]</scope>
    <source>
        <strain evidence="5">ATCC 64411 / 73-15</strain>
    </source>
</reference>
<sequence>MPSRSLRPRIIESEIPAPVICHNPAAKLPASAFIPLAKVPRRAGVKRERPDSSLVTTPRKKQSKATDDGTPAERKTAPEMASEEYYRAGDKAQKALPAADKYRSTIDATSDRMVAMNREQEAALQKARDEIDKLKAQEQDTLGKLRDATTKLRRRLGFHMSALDTMAQKEAAARLEQDAVITALNAQLAEKDAVIAAQSAELTRKATATRAQGADLAEKAADLAEKAADLAEKAANLSEEAAAITAQGAKLCQKDANLSEKNAMISTKKAVTATKKK</sequence>
<evidence type="ECO:0000313" key="5">
    <source>
        <dbReference type="Proteomes" id="UP000011715"/>
    </source>
</evidence>
<protein>
    <submittedName>
        <fullName evidence="3 4">Uncharacterized protein</fullName>
    </submittedName>
</protein>
<keyword evidence="5" id="KW-1185">Reference proteome</keyword>
<reference evidence="4" key="5">
    <citation type="submission" date="2015-06" db="UniProtKB">
        <authorList>
            <consortium name="EnsemblFungi"/>
        </authorList>
    </citation>
    <scope>IDENTIFICATION</scope>
    <source>
        <strain evidence="4">ATCC 64411</strain>
    </source>
</reference>
<dbReference type="Proteomes" id="UP000011715">
    <property type="component" value="Unassembled WGS sequence"/>
</dbReference>
<name>A0A0C4EEQ4_MAGP6</name>
<evidence type="ECO:0000256" key="1">
    <source>
        <dbReference type="SAM" id="Coils"/>
    </source>
</evidence>
<reference evidence="4" key="4">
    <citation type="journal article" date="2015" name="G3 (Bethesda)">
        <title>Genome sequences of three phytopathogenic species of the Magnaporthaceae family of fungi.</title>
        <authorList>
            <person name="Okagaki L.H."/>
            <person name="Nunes C.C."/>
            <person name="Sailsbery J."/>
            <person name="Clay B."/>
            <person name="Brown D."/>
            <person name="John T."/>
            <person name="Oh Y."/>
            <person name="Young N."/>
            <person name="Fitzgerald M."/>
            <person name="Haas B.J."/>
            <person name="Zeng Q."/>
            <person name="Young S."/>
            <person name="Adiconis X."/>
            <person name="Fan L."/>
            <person name="Levin J.Z."/>
            <person name="Mitchell T.K."/>
            <person name="Okubara P.A."/>
            <person name="Farman M.L."/>
            <person name="Kohn L.M."/>
            <person name="Birren B."/>
            <person name="Ma L.-J."/>
            <person name="Dean R.A."/>
        </authorList>
    </citation>
    <scope>NUCLEOTIDE SEQUENCE</scope>
    <source>
        <strain evidence="4">ATCC 64411 / 73-15</strain>
    </source>
</reference>
<proteinExistence type="predicted"/>